<reference evidence="6" key="3">
    <citation type="submission" date="2015-04" db="UniProtKB">
        <authorList>
            <consortium name="EnsemblPlants"/>
        </authorList>
    </citation>
    <scope>IDENTIFICATION</scope>
    <source>
        <strain evidence="6">cv. Jemalong A17</strain>
    </source>
</reference>
<gene>
    <name evidence="6" type="primary">25482428</name>
    <name evidence="5" type="ordered locus">MTR_1g029460</name>
</gene>
<name>A0A072VFV7_MEDTR</name>
<dbReference type="CDD" id="cd06257">
    <property type="entry name" value="DnaJ"/>
    <property type="match status" value="1"/>
</dbReference>
<feature type="coiled-coil region" evidence="1">
    <location>
        <begin position="110"/>
        <end position="137"/>
    </location>
</feature>
<reference evidence="5 7" key="2">
    <citation type="journal article" date="2014" name="BMC Genomics">
        <title>An improved genome release (version Mt4.0) for the model legume Medicago truncatula.</title>
        <authorList>
            <person name="Tang H."/>
            <person name="Krishnakumar V."/>
            <person name="Bidwell S."/>
            <person name="Rosen B."/>
            <person name="Chan A."/>
            <person name="Zhou S."/>
            <person name="Gentzbittel L."/>
            <person name="Childs K.L."/>
            <person name="Yandell M."/>
            <person name="Gundlach H."/>
            <person name="Mayer K.F."/>
            <person name="Schwartz D.C."/>
            <person name="Town C.D."/>
        </authorList>
    </citation>
    <scope>GENOME REANNOTATION</scope>
    <source>
        <strain evidence="5">A17</strain>
        <strain evidence="6 7">cv. Jemalong A17</strain>
    </source>
</reference>
<keyword evidence="7" id="KW-1185">Reference proteome</keyword>
<dbReference type="SMART" id="SM00271">
    <property type="entry name" value="DnaJ"/>
    <property type="match status" value="1"/>
</dbReference>
<dbReference type="SUPFAM" id="SSF46565">
    <property type="entry name" value="Chaperone J-domain"/>
    <property type="match status" value="1"/>
</dbReference>
<dbReference type="PROSITE" id="PS50076">
    <property type="entry name" value="DNAJ_2"/>
    <property type="match status" value="1"/>
</dbReference>
<reference evidence="5 7" key="1">
    <citation type="journal article" date="2011" name="Nature">
        <title>The Medicago genome provides insight into the evolution of rhizobial symbioses.</title>
        <authorList>
            <person name="Young N.D."/>
            <person name="Debelle F."/>
            <person name="Oldroyd G.E."/>
            <person name="Geurts R."/>
            <person name="Cannon S.B."/>
            <person name="Udvardi M.K."/>
            <person name="Benedito V.A."/>
            <person name="Mayer K.F."/>
            <person name="Gouzy J."/>
            <person name="Schoof H."/>
            <person name="Van de Peer Y."/>
            <person name="Proost S."/>
            <person name="Cook D.R."/>
            <person name="Meyers B.C."/>
            <person name="Spannagl M."/>
            <person name="Cheung F."/>
            <person name="De Mita S."/>
            <person name="Krishnakumar V."/>
            <person name="Gundlach H."/>
            <person name="Zhou S."/>
            <person name="Mudge J."/>
            <person name="Bharti A.K."/>
            <person name="Murray J.D."/>
            <person name="Naoumkina M.A."/>
            <person name="Rosen B."/>
            <person name="Silverstein K.A."/>
            <person name="Tang H."/>
            <person name="Rombauts S."/>
            <person name="Zhao P.X."/>
            <person name="Zhou P."/>
            <person name="Barbe V."/>
            <person name="Bardou P."/>
            <person name="Bechner M."/>
            <person name="Bellec A."/>
            <person name="Berger A."/>
            <person name="Berges H."/>
            <person name="Bidwell S."/>
            <person name="Bisseling T."/>
            <person name="Choisne N."/>
            <person name="Couloux A."/>
            <person name="Denny R."/>
            <person name="Deshpande S."/>
            <person name="Dai X."/>
            <person name="Doyle J.J."/>
            <person name="Dudez A.M."/>
            <person name="Farmer A.D."/>
            <person name="Fouteau S."/>
            <person name="Franken C."/>
            <person name="Gibelin C."/>
            <person name="Gish J."/>
            <person name="Goldstein S."/>
            <person name="Gonzalez A.J."/>
            <person name="Green P.J."/>
            <person name="Hallab A."/>
            <person name="Hartog M."/>
            <person name="Hua A."/>
            <person name="Humphray S.J."/>
            <person name="Jeong D.H."/>
            <person name="Jing Y."/>
            <person name="Jocker A."/>
            <person name="Kenton S.M."/>
            <person name="Kim D.J."/>
            <person name="Klee K."/>
            <person name="Lai H."/>
            <person name="Lang C."/>
            <person name="Lin S."/>
            <person name="Macmil S.L."/>
            <person name="Magdelenat G."/>
            <person name="Matthews L."/>
            <person name="McCorrison J."/>
            <person name="Monaghan E.L."/>
            <person name="Mun J.H."/>
            <person name="Najar F.Z."/>
            <person name="Nicholson C."/>
            <person name="Noirot C."/>
            <person name="O'Bleness M."/>
            <person name="Paule C.R."/>
            <person name="Poulain J."/>
            <person name="Prion F."/>
            <person name="Qin B."/>
            <person name="Qu C."/>
            <person name="Retzel E.F."/>
            <person name="Riddle C."/>
            <person name="Sallet E."/>
            <person name="Samain S."/>
            <person name="Samson N."/>
            <person name="Sanders I."/>
            <person name="Saurat O."/>
            <person name="Scarpelli C."/>
            <person name="Schiex T."/>
            <person name="Segurens B."/>
            <person name="Severin A.J."/>
            <person name="Sherrier D.J."/>
            <person name="Shi R."/>
            <person name="Sims S."/>
            <person name="Singer S.R."/>
            <person name="Sinharoy S."/>
            <person name="Sterck L."/>
            <person name="Viollet A."/>
            <person name="Wang B.B."/>
            <person name="Wang K."/>
            <person name="Wang M."/>
            <person name="Wang X."/>
            <person name="Warfsmann J."/>
            <person name="Weissenbach J."/>
            <person name="White D.D."/>
            <person name="White J.D."/>
            <person name="Wiley G.B."/>
            <person name="Wincker P."/>
            <person name="Xing Y."/>
            <person name="Yang L."/>
            <person name="Yao Z."/>
            <person name="Ying F."/>
            <person name="Zhai J."/>
            <person name="Zhou L."/>
            <person name="Zuber A."/>
            <person name="Denarie J."/>
            <person name="Dixon R.A."/>
            <person name="May G.D."/>
            <person name="Schwartz D.C."/>
            <person name="Rogers J."/>
            <person name="Quetier F."/>
            <person name="Town C.D."/>
            <person name="Roe B.A."/>
        </authorList>
    </citation>
    <scope>NUCLEOTIDE SEQUENCE [LARGE SCALE GENOMIC DNA]</scope>
    <source>
        <strain evidence="5">A17</strain>
        <strain evidence="6 7">cv. Jemalong A17</strain>
    </source>
</reference>
<dbReference type="InterPro" id="IPR026894">
    <property type="entry name" value="DnaJ_X"/>
</dbReference>
<feature type="transmembrane region" description="Helical" evidence="3">
    <location>
        <begin position="378"/>
        <end position="397"/>
    </location>
</feature>
<dbReference type="Proteomes" id="UP000002051">
    <property type="component" value="Unassembled WGS sequence"/>
</dbReference>
<evidence type="ECO:0000313" key="5">
    <source>
        <dbReference type="EMBL" id="KEH40476.1"/>
    </source>
</evidence>
<sequence length="398" mass="45186">MVKEIEYYDILEVSSSASDDQIRKAYYHKAKQVHPDRNHNDPNAAHKFQNLCEAYQVLSDPVQRNVYDQNGKHSVSRETMLDPMAFFAQLFGSGLFEDYVGHLDVASMASSELASGIEDLQEKLKAAKKEREEKLARFLKDFLSQYVRGDQRGFYQRAKSEARRLSHAEFGVDMLHTTGYIYSNQAAQELGKNALYLGVPFLAEWVCSKGHYWKSQFTAAKGAYQLFQLQKELRKQSETGGSCPENVDSHIRPDQETFILNSLWKINVADIEVTLAHVCQMVLKENNVRKEELQGRATALKIVGNIFQEKNSKGETPKKKLADDSDDEGSTALSSDNESHRARTYQTPSFNQGMGRLFKKEKVIVDDEEEKVYKNQCLIFLSLAIFITLVGVLLSSLP</sequence>
<dbReference type="KEGG" id="mtr:25482428"/>
<dbReference type="InterPro" id="IPR036869">
    <property type="entry name" value="J_dom_sf"/>
</dbReference>
<evidence type="ECO:0000313" key="6">
    <source>
        <dbReference type="EnsemblPlants" id="KEH40476"/>
    </source>
</evidence>
<dbReference type="AlphaFoldDB" id="A0A072VFV7"/>
<keyword evidence="5" id="KW-0346">Stress response</keyword>
<evidence type="ECO:0000256" key="1">
    <source>
        <dbReference type="SAM" id="Coils"/>
    </source>
</evidence>
<proteinExistence type="predicted"/>
<dbReference type="PANTHER" id="PTHR44094:SF14">
    <property type="entry name" value="DNAJ HEAT SHOCK N-TERMINAL DOMAIN-CONTAINING PROTEIN"/>
    <property type="match status" value="1"/>
</dbReference>
<dbReference type="InterPro" id="IPR018253">
    <property type="entry name" value="DnaJ_domain_CS"/>
</dbReference>
<dbReference type="PROSITE" id="PS00636">
    <property type="entry name" value="DNAJ_1"/>
    <property type="match status" value="1"/>
</dbReference>
<protein>
    <submittedName>
        <fullName evidence="5">DnaJ heat shock amino-terminal domain protein</fullName>
    </submittedName>
</protein>
<dbReference type="EMBL" id="CM001217">
    <property type="protein sequence ID" value="KEH40476.1"/>
    <property type="molecule type" value="Genomic_DNA"/>
</dbReference>
<dbReference type="STRING" id="3880.A0A072VFV7"/>
<evidence type="ECO:0000256" key="3">
    <source>
        <dbReference type="SAM" id="Phobius"/>
    </source>
</evidence>
<keyword evidence="3" id="KW-0812">Transmembrane</keyword>
<dbReference type="InterPro" id="IPR001623">
    <property type="entry name" value="DnaJ_domain"/>
</dbReference>
<evidence type="ECO:0000313" key="7">
    <source>
        <dbReference type="Proteomes" id="UP000002051"/>
    </source>
</evidence>
<accession>A0A072VFV7</accession>
<organism evidence="5 7">
    <name type="scientific">Medicago truncatula</name>
    <name type="common">Barrel medic</name>
    <name type="synonym">Medicago tribuloides</name>
    <dbReference type="NCBI Taxonomy" id="3880"/>
    <lineage>
        <taxon>Eukaryota</taxon>
        <taxon>Viridiplantae</taxon>
        <taxon>Streptophyta</taxon>
        <taxon>Embryophyta</taxon>
        <taxon>Tracheophyta</taxon>
        <taxon>Spermatophyta</taxon>
        <taxon>Magnoliopsida</taxon>
        <taxon>eudicotyledons</taxon>
        <taxon>Gunneridae</taxon>
        <taxon>Pentapetalae</taxon>
        <taxon>rosids</taxon>
        <taxon>fabids</taxon>
        <taxon>Fabales</taxon>
        <taxon>Fabaceae</taxon>
        <taxon>Papilionoideae</taxon>
        <taxon>50 kb inversion clade</taxon>
        <taxon>NPAAA clade</taxon>
        <taxon>Hologalegina</taxon>
        <taxon>IRL clade</taxon>
        <taxon>Trifolieae</taxon>
        <taxon>Medicago</taxon>
    </lineage>
</organism>
<dbReference type="Gene3D" id="1.10.287.110">
    <property type="entry name" value="DnaJ domain"/>
    <property type="match status" value="1"/>
</dbReference>
<feature type="compositionally biased region" description="Basic and acidic residues" evidence="2">
    <location>
        <begin position="313"/>
        <end position="323"/>
    </location>
</feature>
<dbReference type="InterPro" id="IPR052423">
    <property type="entry name" value="EMIR"/>
</dbReference>
<keyword evidence="3" id="KW-0472">Membrane</keyword>
<dbReference type="PRINTS" id="PR00625">
    <property type="entry name" value="JDOMAIN"/>
</dbReference>
<dbReference type="Pfam" id="PF00226">
    <property type="entry name" value="DnaJ"/>
    <property type="match status" value="1"/>
</dbReference>
<keyword evidence="1" id="KW-0175">Coiled coil</keyword>
<dbReference type="PANTHER" id="PTHR44094">
    <property type="entry name" value="DNAJ HEAT SHOCK N-TERMINAL DOMAIN-CONTAINING PROTEIN"/>
    <property type="match status" value="1"/>
</dbReference>
<dbReference type="HOGENOM" id="CLU_025145_1_2_1"/>
<evidence type="ECO:0000256" key="2">
    <source>
        <dbReference type="SAM" id="MobiDB-lite"/>
    </source>
</evidence>
<dbReference type="OrthoDB" id="10250354at2759"/>
<dbReference type="EnsemblPlants" id="KEH40476">
    <property type="protein sequence ID" value="KEH40476"/>
    <property type="gene ID" value="MTR_1g029460"/>
</dbReference>
<evidence type="ECO:0000259" key="4">
    <source>
        <dbReference type="PROSITE" id="PS50076"/>
    </source>
</evidence>
<feature type="region of interest" description="Disordered" evidence="2">
    <location>
        <begin position="313"/>
        <end position="348"/>
    </location>
</feature>
<dbReference type="Pfam" id="PF14308">
    <property type="entry name" value="DnaJ-X"/>
    <property type="match status" value="1"/>
</dbReference>
<keyword evidence="3" id="KW-1133">Transmembrane helix</keyword>
<feature type="domain" description="J" evidence="4">
    <location>
        <begin position="6"/>
        <end position="71"/>
    </location>
</feature>